<dbReference type="AlphaFoldDB" id="A0A813E1Q9"/>
<evidence type="ECO:0000313" key="1">
    <source>
        <dbReference type="EMBL" id="CAE8592623.1"/>
    </source>
</evidence>
<reference evidence="1" key="1">
    <citation type="submission" date="2021-02" db="EMBL/GenBank/DDBJ databases">
        <authorList>
            <person name="Dougan E. K."/>
            <person name="Rhodes N."/>
            <person name="Thang M."/>
            <person name="Chan C."/>
        </authorList>
    </citation>
    <scope>NUCLEOTIDE SEQUENCE</scope>
</reference>
<dbReference type="EMBL" id="CAJNNV010005781">
    <property type="protein sequence ID" value="CAE8592623.1"/>
    <property type="molecule type" value="Genomic_DNA"/>
</dbReference>
<gene>
    <name evidence="1" type="ORF">PGLA1383_LOCUS11269</name>
</gene>
<keyword evidence="2" id="KW-1185">Reference proteome</keyword>
<comment type="caution">
    <text evidence="1">The sequence shown here is derived from an EMBL/GenBank/DDBJ whole genome shotgun (WGS) entry which is preliminary data.</text>
</comment>
<name>A0A813E1Q9_POLGL</name>
<feature type="non-terminal residue" evidence="1">
    <location>
        <position position="1"/>
    </location>
</feature>
<accession>A0A813E1Q9</accession>
<dbReference type="Proteomes" id="UP000654075">
    <property type="component" value="Unassembled WGS sequence"/>
</dbReference>
<sequence>VQQLRDAGQEYGLTYRYGPEDLVSGTTDSHRLMRYIGTDSGMEGVFAYRRHLMRAFNEEGKALSDWKLLLEAAGK</sequence>
<proteinExistence type="predicted"/>
<organism evidence="1 2">
    <name type="scientific">Polarella glacialis</name>
    <name type="common">Dinoflagellate</name>
    <dbReference type="NCBI Taxonomy" id="89957"/>
    <lineage>
        <taxon>Eukaryota</taxon>
        <taxon>Sar</taxon>
        <taxon>Alveolata</taxon>
        <taxon>Dinophyceae</taxon>
        <taxon>Suessiales</taxon>
        <taxon>Suessiaceae</taxon>
        <taxon>Polarella</taxon>
    </lineage>
</organism>
<evidence type="ECO:0000313" key="2">
    <source>
        <dbReference type="Proteomes" id="UP000654075"/>
    </source>
</evidence>
<protein>
    <submittedName>
        <fullName evidence="1">Uncharacterized protein</fullName>
    </submittedName>
</protein>
<dbReference type="Gene3D" id="3.40.30.10">
    <property type="entry name" value="Glutaredoxin"/>
    <property type="match status" value="1"/>
</dbReference>
<feature type="non-terminal residue" evidence="1">
    <location>
        <position position="75"/>
    </location>
</feature>